<accession>A0A6P6TK01</accession>
<dbReference type="InterPro" id="IPR015943">
    <property type="entry name" value="WD40/YVTN_repeat-like_dom_sf"/>
</dbReference>
<dbReference type="SMART" id="SM00446">
    <property type="entry name" value="LRRcap"/>
    <property type="match status" value="1"/>
</dbReference>
<evidence type="ECO:0000313" key="6">
    <source>
        <dbReference type="RefSeq" id="XP_027078390.1"/>
    </source>
</evidence>
<dbReference type="SUPFAM" id="SSF52058">
    <property type="entry name" value="L domain-like"/>
    <property type="match status" value="1"/>
</dbReference>
<reference evidence="6" key="2">
    <citation type="submission" date="2025-08" db="UniProtKB">
        <authorList>
            <consortium name="RefSeq"/>
        </authorList>
    </citation>
    <scope>IDENTIFICATION</scope>
    <source>
        <tissue evidence="6">Leaves</tissue>
    </source>
</reference>
<evidence type="ECO:0000256" key="3">
    <source>
        <dbReference type="PROSITE-ProRule" id="PRU00221"/>
    </source>
</evidence>
<dbReference type="SUPFAM" id="SSF50978">
    <property type="entry name" value="WD40 repeat-like"/>
    <property type="match status" value="1"/>
</dbReference>
<dbReference type="PANTHER" id="PTHR47201">
    <property type="entry name" value="BNAC09G30780D PROTEIN"/>
    <property type="match status" value="1"/>
</dbReference>
<dbReference type="InterPro" id="IPR003603">
    <property type="entry name" value="U2A'_phosphoprotein32A_C"/>
</dbReference>
<dbReference type="Proteomes" id="UP001652660">
    <property type="component" value="Chromosome 7e"/>
</dbReference>
<dbReference type="InterPro" id="IPR036322">
    <property type="entry name" value="WD40_repeat_dom_sf"/>
</dbReference>
<feature type="domain" description="U2A'/phosphoprotein 32 family A C-terminal" evidence="4">
    <location>
        <begin position="364"/>
        <end position="382"/>
    </location>
</feature>
<dbReference type="InterPro" id="IPR019775">
    <property type="entry name" value="WD40_repeat_CS"/>
</dbReference>
<dbReference type="PROSITE" id="PS50082">
    <property type="entry name" value="WD_REPEATS_2"/>
    <property type="match status" value="1"/>
</dbReference>
<sequence>MSLDNNVSSLESRYLDSCKRHQALPNTAVVSWLHKAVIQRINHQKCTIEVFLDQLEDCDLSPVTDVFLDVQCDAVDILCRSPCVLNQESILSLINAANSKLEVIDFQDASVRKDILCDILHGGLKCHVMNLRFNEFHAFNFAGGFMLLHTLSLDFCSSLSTLENDCFVNMPNLMRISLCGTRVANLWTTSAALSRLNSLVEIRFQNCACCKNTGSCPTLSRERRDLACDRNVAEHTSEHSKCQQTTISVGNVESSIQDESPKFVSVGDSLVNIHTHSISHNSIDDRLIGKMSYNLHGISSSGRSSNAHPVSVGLSMLQIEVSHAKLETEEDGESPTSVLDLDVKDSSIASKMKVLENPSPICFENHYREYMIASLPHLQVLDNIPVRLVDRDMAKMVFSKYFEYLPYKRQHGESVSNILYMRETGTSCGYHERSTIKKQSSCQKSKFFYTRSICAAKFGSSVWPVHLPMSQICSTLGEGSRSLRPRQFEYHPSDASLMGFGTLDGEVVVINHDKGSLFKYIPALETSNSAMALCWLNQHPAKLLAGFEKGSLRLYDINQVTTKVEDSRWTSSTKFYDDFDQLTSIHVNSSDDKFLASGYSRKLAVYDLCTGRRLQLLTDIHRETINVAKFANCSPHLLVTSSYDCDVKMWDLRQKPTLPCYTSSSSRGNVMVCFSPDDLYLLVSAVDNEVRQLLAVDGRLHTRFEISSTGSSHNFTRSYYMNGRDYIISGSSDESILRICCAQTGRRLRDVHLQDRTLGSSMYVQSLRSDPFRHFHMAVLAAYVRPSSRWGIVKVNLLASSHHAKQDSESQDFYPRFGWGG</sequence>
<dbReference type="PROSITE" id="PS00678">
    <property type="entry name" value="WD_REPEATS_1"/>
    <property type="match status" value="1"/>
</dbReference>
<dbReference type="PANTHER" id="PTHR47201:SF3">
    <property type="entry name" value="U2A'_PHOSPHOPROTEIN 32 FAMILY A C-TERMINAL DOMAIN-CONTAINING PROTEIN"/>
    <property type="match status" value="1"/>
</dbReference>
<dbReference type="InterPro" id="IPR001680">
    <property type="entry name" value="WD40_rpt"/>
</dbReference>
<dbReference type="OrthoDB" id="20669at2759"/>
<dbReference type="InterPro" id="IPR048514">
    <property type="entry name" value="DHU1_N"/>
</dbReference>
<evidence type="ECO:0000313" key="5">
    <source>
        <dbReference type="Proteomes" id="UP001652660"/>
    </source>
</evidence>
<gene>
    <name evidence="6" type="primary">LOC113701790</name>
</gene>
<dbReference type="SMART" id="SM00320">
    <property type="entry name" value="WD40"/>
    <property type="match status" value="3"/>
</dbReference>
<name>A0A6P6TK01_COFAR</name>
<dbReference type="Pfam" id="PF00400">
    <property type="entry name" value="WD40"/>
    <property type="match status" value="1"/>
</dbReference>
<dbReference type="Gene3D" id="3.80.10.10">
    <property type="entry name" value="Ribonuclease Inhibitor"/>
    <property type="match status" value="1"/>
</dbReference>
<dbReference type="Pfam" id="PF20919">
    <property type="entry name" value="DHU1_N"/>
    <property type="match status" value="2"/>
</dbReference>
<dbReference type="GO" id="GO:0071493">
    <property type="term" value="P:cellular response to UV-B"/>
    <property type="evidence" value="ECO:0007669"/>
    <property type="project" value="InterPro"/>
</dbReference>
<dbReference type="Gene3D" id="2.130.10.10">
    <property type="entry name" value="YVTN repeat-like/Quinoprotein amine dehydrogenase"/>
    <property type="match status" value="1"/>
</dbReference>
<keyword evidence="2" id="KW-0677">Repeat</keyword>
<evidence type="ECO:0000256" key="1">
    <source>
        <dbReference type="ARBA" id="ARBA00022574"/>
    </source>
</evidence>
<keyword evidence="5" id="KW-1185">Reference proteome</keyword>
<dbReference type="AlphaFoldDB" id="A0A6P6TK01"/>
<proteinExistence type="predicted"/>
<dbReference type="RefSeq" id="XP_027078390.1">
    <property type="nucleotide sequence ID" value="XM_027222589.2"/>
</dbReference>
<protein>
    <submittedName>
        <fullName evidence="6">Protein DWD HYPERSENSITIVE TO UV-B 1 isoform X1</fullName>
    </submittedName>
</protein>
<organism evidence="5 6">
    <name type="scientific">Coffea arabica</name>
    <name type="common">Arabian coffee</name>
    <dbReference type="NCBI Taxonomy" id="13443"/>
    <lineage>
        <taxon>Eukaryota</taxon>
        <taxon>Viridiplantae</taxon>
        <taxon>Streptophyta</taxon>
        <taxon>Embryophyta</taxon>
        <taxon>Tracheophyta</taxon>
        <taxon>Spermatophyta</taxon>
        <taxon>Magnoliopsida</taxon>
        <taxon>eudicotyledons</taxon>
        <taxon>Gunneridae</taxon>
        <taxon>Pentapetalae</taxon>
        <taxon>asterids</taxon>
        <taxon>lamiids</taxon>
        <taxon>Gentianales</taxon>
        <taxon>Rubiaceae</taxon>
        <taxon>Ixoroideae</taxon>
        <taxon>Gardenieae complex</taxon>
        <taxon>Bertiereae - Coffeeae clade</taxon>
        <taxon>Coffeeae</taxon>
        <taxon>Coffea</taxon>
    </lineage>
</organism>
<dbReference type="GeneID" id="113701790"/>
<feature type="repeat" description="WD" evidence="3">
    <location>
        <begin position="618"/>
        <end position="653"/>
    </location>
</feature>
<dbReference type="InterPro" id="IPR032675">
    <property type="entry name" value="LRR_dom_sf"/>
</dbReference>
<dbReference type="GO" id="GO:0080008">
    <property type="term" value="C:Cul4-RING E3 ubiquitin ligase complex"/>
    <property type="evidence" value="ECO:0007669"/>
    <property type="project" value="InterPro"/>
</dbReference>
<evidence type="ECO:0000259" key="4">
    <source>
        <dbReference type="SMART" id="SM00446"/>
    </source>
</evidence>
<reference evidence="5" key="1">
    <citation type="journal article" date="2025" name="Foods">
        <title>Unveiling the Microbial Signatures of Arabica Coffee Cherries: Insights into Ripeness Specific Diversity, Functional Traits, and Implications for Quality and Safety.</title>
        <authorList>
            <consortium name="RefSeq"/>
            <person name="Tenea G.N."/>
            <person name="Cifuentes V."/>
            <person name="Reyes P."/>
            <person name="Cevallos-Vallejos M."/>
        </authorList>
    </citation>
    <scope>NUCLEOTIDE SEQUENCE [LARGE SCALE GENOMIC DNA]</scope>
</reference>
<dbReference type="InterPro" id="IPR046377">
    <property type="entry name" value="DHU1"/>
</dbReference>
<keyword evidence="1 3" id="KW-0853">WD repeat</keyword>
<evidence type="ECO:0000256" key="2">
    <source>
        <dbReference type="ARBA" id="ARBA00022737"/>
    </source>
</evidence>